<evidence type="ECO:0000259" key="5">
    <source>
        <dbReference type="PROSITE" id="PS50255"/>
    </source>
</evidence>
<evidence type="ECO:0000256" key="3">
    <source>
        <dbReference type="ARBA" id="ARBA00023004"/>
    </source>
</evidence>
<feature type="transmembrane region" description="Helical" evidence="4">
    <location>
        <begin position="166"/>
        <end position="185"/>
    </location>
</feature>
<keyword evidence="3 4" id="KW-0408">Iron</keyword>
<keyword evidence="4" id="KW-1133">Transmembrane helix</keyword>
<dbReference type="SUPFAM" id="SSF55856">
    <property type="entry name" value="Cytochrome b5-like heme/steroid binding domain"/>
    <property type="match status" value="1"/>
</dbReference>
<dbReference type="InterPro" id="IPR036400">
    <property type="entry name" value="Cyt_B5-like_heme/steroid_sf"/>
</dbReference>
<feature type="domain" description="Cytochrome b5 heme-binding" evidence="5">
    <location>
        <begin position="34"/>
        <end position="103"/>
    </location>
</feature>
<dbReference type="SMART" id="SM01117">
    <property type="entry name" value="Cyt-b5"/>
    <property type="match status" value="1"/>
</dbReference>
<proteinExistence type="inferred from homology"/>
<protein>
    <submittedName>
        <fullName evidence="7">Cytochrome b5-related protein-like isoform X1</fullName>
    </submittedName>
</protein>
<dbReference type="PROSITE" id="PS50255">
    <property type="entry name" value="CYTOCHROME_B5_2"/>
    <property type="match status" value="1"/>
</dbReference>
<comment type="caution">
    <text evidence="4">Lacks conserved residue(s) required for the propagation of feature annotation.</text>
</comment>
<dbReference type="RefSeq" id="XP_026289516.1">
    <property type="nucleotide sequence ID" value="XM_026433731.2"/>
</dbReference>
<keyword evidence="1 4" id="KW-0349">Heme</keyword>
<dbReference type="GO" id="GO:0006629">
    <property type="term" value="P:lipid metabolic process"/>
    <property type="evidence" value="ECO:0007669"/>
    <property type="project" value="InterPro"/>
</dbReference>
<dbReference type="InterPro" id="IPR053100">
    <property type="entry name" value="Cytochrome_b5-related"/>
</dbReference>
<dbReference type="Gene3D" id="3.10.120.10">
    <property type="entry name" value="Cytochrome b5-like heme/steroid binding domain"/>
    <property type="match status" value="1"/>
</dbReference>
<name>A0A6J1TFA0_FRAOC</name>
<keyword evidence="2 4" id="KW-0479">Metal-binding</keyword>
<dbReference type="Pfam" id="PF00173">
    <property type="entry name" value="Cyt-b5"/>
    <property type="match status" value="1"/>
</dbReference>
<dbReference type="InterPro" id="IPR018506">
    <property type="entry name" value="Cyt_B5_heme-BS"/>
</dbReference>
<dbReference type="PROSITE" id="PS00191">
    <property type="entry name" value="CYTOCHROME_B5_1"/>
    <property type="match status" value="1"/>
</dbReference>
<feature type="transmembrane region" description="Helical" evidence="4">
    <location>
        <begin position="277"/>
        <end position="306"/>
    </location>
</feature>
<accession>A0A6J1TFA0</accession>
<evidence type="ECO:0000313" key="6">
    <source>
        <dbReference type="Proteomes" id="UP000504606"/>
    </source>
</evidence>
<dbReference type="InterPro" id="IPR005804">
    <property type="entry name" value="FA_desaturase_dom"/>
</dbReference>
<dbReference type="OrthoDB" id="260519at2759"/>
<keyword evidence="4" id="KW-0472">Membrane</keyword>
<evidence type="ECO:0000256" key="4">
    <source>
        <dbReference type="RuleBase" id="RU362121"/>
    </source>
</evidence>
<dbReference type="InterPro" id="IPR001199">
    <property type="entry name" value="Cyt_B5-like_heme/steroid-bd"/>
</dbReference>
<sequence>MAPKELTSFGSSVLLKYASHRNGAPPVTGESYMESRRQDDGAEGLWRVHDGLYDLTEFISRHPGGQNWLRITKGTDITEAFESHHIAQTAADLLPKFFIRSASRSQPRNSPYTFHEDGFYKTFKRRAAYVLKITPDSSFSRWFNDGLVASCFLLLVSAAATSSYVLATVGAFCISITAICSHNFTHMRDNWRMYYLSLCYLSLEDWRISHILSHHQYPNTQLDMEISMLEPLLEYFPTKTKKTLSMLGAAVAFTVSACIMLPSKIPYRLTHMRVEDLLPLLFLTAMVILGGSSVLSATFMWIYVLVAHSFFFHYLGFTGAHHHPEIFHDGDAPRLDRDFGLGQLDATRDRADYGSNPVLVLSRYGDHALHHLLPTVDHCRLRALYPVFTETLAEFGIQYRFTTAWTLFKGSFKQLTRREPNQCAPGSVIDLKH</sequence>
<evidence type="ECO:0000256" key="2">
    <source>
        <dbReference type="ARBA" id="ARBA00022723"/>
    </source>
</evidence>
<keyword evidence="6" id="KW-1185">Reference proteome</keyword>
<reference evidence="7" key="1">
    <citation type="submission" date="2025-08" db="UniProtKB">
        <authorList>
            <consortium name="RefSeq"/>
        </authorList>
    </citation>
    <scope>IDENTIFICATION</scope>
    <source>
        <tissue evidence="7">Whole organism</tissue>
    </source>
</reference>
<evidence type="ECO:0000256" key="1">
    <source>
        <dbReference type="ARBA" id="ARBA00022617"/>
    </source>
</evidence>
<organism evidence="6 7">
    <name type="scientific">Frankliniella occidentalis</name>
    <name type="common">Western flower thrips</name>
    <name type="synonym">Euthrips occidentalis</name>
    <dbReference type="NCBI Taxonomy" id="133901"/>
    <lineage>
        <taxon>Eukaryota</taxon>
        <taxon>Metazoa</taxon>
        <taxon>Ecdysozoa</taxon>
        <taxon>Arthropoda</taxon>
        <taxon>Hexapoda</taxon>
        <taxon>Insecta</taxon>
        <taxon>Pterygota</taxon>
        <taxon>Neoptera</taxon>
        <taxon>Paraneoptera</taxon>
        <taxon>Thysanoptera</taxon>
        <taxon>Terebrantia</taxon>
        <taxon>Thripoidea</taxon>
        <taxon>Thripidae</taxon>
        <taxon>Frankliniella</taxon>
    </lineage>
</organism>
<dbReference type="GeneID" id="113214385"/>
<feature type="transmembrane region" description="Helical" evidence="4">
    <location>
        <begin position="244"/>
        <end position="265"/>
    </location>
</feature>
<dbReference type="AlphaFoldDB" id="A0A6J1TFA0"/>
<dbReference type="GO" id="GO:0020037">
    <property type="term" value="F:heme binding"/>
    <property type="evidence" value="ECO:0007669"/>
    <property type="project" value="UniProtKB-UniRule"/>
</dbReference>
<dbReference type="PANTHER" id="PTHR16740:SF1">
    <property type="entry name" value="CYTOCHROME B5-RELATED PROTEIN-RELATED"/>
    <property type="match status" value="1"/>
</dbReference>
<evidence type="ECO:0000313" key="7">
    <source>
        <dbReference type="RefSeq" id="XP_026289516.1"/>
    </source>
</evidence>
<dbReference type="GO" id="GO:0046872">
    <property type="term" value="F:metal ion binding"/>
    <property type="evidence" value="ECO:0007669"/>
    <property type="project" value="UniProtKB-UniRule"/>
</dbReference>
<comment type="similarity">
    <text evidence="4">Belongs to the cytochrome b5 family.</text>
</comment>
<dbReference type="Proteomes" id="UP000504606">
    <property type="component" value="Unplaced"/>
</dbReference>
<dbReference type="Pfam" id="PF00487">
    <property type="entry name" value="FA_desaturase"/>
    <property type="match status" value="1"/>
</dbReference>
<gene>
    <name evidence="7" type="primary">LOC113214385</name>
</gene>
<dbReference type="KEGG" id="foc:113214385"/>
<keyword evidence="4" id="KW-0812">Transmembrane</keyword>
<dbReference type="PANTHER" id="PTHR16740">
    <property type="entry name" value="CYTOCHROME B5-RELATED PROTEIN-RELATED"/>
    <property type="match status" value="1"/>
</dbReference>